<sequence>MTDKLPPPLLALFAPRPPLRFLPPTDTAPDNRRTARITGVAKFLELLNAPEESYVPTETKAEEIQRLRQEKREAHETRLKEGAESWNPNTDPLVKGDPYQTLFISRLAFDVTEQDLDDEFGRYGQIERIRIVRDKNSGKVRGYAFIVFAREKDMRAAYKDMNGVRIKGRRVLVDVERGRTVKSWKPRRLGGGLGGRHYTKAGLLRPVAKDRERDRFRQPDRDRERHDGDRYRGRDGGREWDRDRERDRPRERDHDRDRFRDRHDRDRNGDRSRWRR</sequence>
<evidence type="ECO:0000313" key="1">
    <source>
        <dbReference type="EMBL" id="KAK9239294.1"/>
    </source>
</evidence>
<organism evidence="1 2">
    <name type="scientific">Lipomyces kononenkoae</name>
    <name type="common">Yeast</name>
    <dbReference type="NCBI Taxonomy" id="34357"/>
    <lineage>
        <taxon>Eukaryota</taxon>
        <taxon>Fungi</taxon>
        <taxon>Dikarya</taxon>
        <taxon>Ascomycota</taxon>
        <taxon>Saccharomycotina</taxon>
        <taxon>Lipomycetes</taxon>
        <taxon>Lipomycetales</taxon>
        <taxon>Lipomycetaceae</taxon>
        <taxon>Lipomyces</taxon>
    </lineage>
</organism>
<evidence type="ECO:0000313" key="2">
    <source>
        <dbReference type="Proteomes" id="UP001433508"/>
    </source>
</evidence>
<proteinExistence type="predicted"/>
<reference evidence="2" key="1">
    <citation type="journal article" date="2024" name="Front. Bioeng. Biotechnol.">
        <title>Genome-scale model development and genomic sequencing of the oleaginous clade Lipomyces.</title>
        <authorList>
            <person name="Czajka J.J."/>
            <person name="Han Y."/>
            <person name="Kim J."/>
            <person name="Mondo S.J."/>
            <person name="Hofstad B.A."/>
            <person name="Robles A."/>
            <person name="Haridas S."/>
            <person name="Riley R."/>
            <person name="LaButti K."/>
            <person name="Pangilinan J."/>
            <person name="Andreopoulos W."/>
            <person name="Lipzen A."/>
            <person name="Yan J."/>
            <person name="Wang M."/>
            <person name="Ng V."/>
            <person name="Grigoriev I.V."/>
            <person name="Spatafora J.W."/>
            <person name="Magnuson J.K."/>
            <person name="Baker S.E."/>
            <person name="Pomraning K.R."/>
        </authorList>
    </citation>
    <scope>NUCLEOTIDE SEQUENCE [LARGE SCALE GENOMIC DNA]</scope>
    <source>
        <strain evidence="2">CBS 7786</strain>
    </source>
</reference>
<protein>
    <submittedName>
        <fullName evidence="1">Uncharacterized protein</fullName>
    </submittedName>
</protein>
<dbReference type="Proteomes" id="UP001433508">
    <property type="component" value="Unassembled WGS sequence"/>
</dbReference>
<gene>
    <name evidence="1" type="ORF">V1525DRAFT_372816</name>
</gene>
<keyword evidence="2" id="KW-1185">Reference proteome</keyword>
<dbReference type="EMBL" id="MU971347">
    <property type="protein sequence ID" value="KAK9239294.1"/>
    <property type="molecule type" value="Genomic_DNA"/>
</dbReference>
<name>A0ACC3T776_LIPKO</name>
<accession>A0ACC3T776</accession>
<comment type="caution">
    <text evidence="1">The sequence shown here is derived from an EMBL/GenBank/DDBJ whole genome shotgun (WGS) entry which is preliminary data.</text>
</comment>